<protein>
    <submittedName>
        <fullName evidence="7">Na(+)/H(+) antiporter regulatory protein</fullName>
    </submittedName>
</protein>
<keyword evidence="8" id="KW-1185">Reference proteome</keyword>
<keyword evidence="4" id="KW-0010">Activator</keyword>
<dbReference type="eggNOG" id="COG0583">
    <property type="taxonomic scope" value="Bacteria"/>
</dbReference>
<keyword evidence="2" id="KW-0805">Transcription regulation</keyword>
<dbReference type="SUPFAM" id="SSF53850">
    <property type="entry name" value="Periplasmic binding protein-like II"/>
    <property type="match status" value="1"/>
</dbReference>
<evidence type="ECO:0000256" key="4">
    <source>
        <dbReference type="ARBA" id="ARBA00023159"/>
    </source>
</evidence>
<dbReference type="AlphaFoldDB" id="A0A011QMH4"/>
<dbReference type="Proteomes" id="UP000022141">
    <property type="component" value="Unassembled WGS sequence"/>
</dbReference>
<evidence type="ECO:0000256" key="3">
    <source>
        <dbReference type="ARBA" id="ARBA00023125"/>
    </source>
</evidence>
<dbReference type="PATRIC" id="fig|1454004.3.peg.883"/>
<proteinExistence type="inferred from homology"/>
<dbReference type="Gene3D" id="1.10.10.10">
    <property type="entry name" value="Winged helix-like DNA-binding domain superfamily/Winged helix DNA-binding domain"/>
    <property type="match status" value="1"/>
</dbReference>
<dbReference type="PANTHER" id="PTHR30293">
    <property type="entry name" value="TRANSCRIPTIONAL REGULATORY PROTEIN NAC-RELATED"/>
    <property type="match status" value="1"/>
</dbReference>
<evidence type="ECO:0000256" key="2">
    <source>
        <dbReference type="ARBA" id="ARBA00023015"/>
    </source>
</evidence>
<reference evidence="7" key="1">
    <citation type="submission" date="2014-02" db="EMBL/GenBank/DDBJ databases">
        <title>Expanding our view of genomic diversity in Candidatus Accumulibacter clades.</title>
        <authorList>
            <person name="Skennerton C.T."/>
            <person name="Barr J.J."/>
            <person name="Slater F.R."/>
            <person name="Bond P.L."/>
            <person name="Tyson G.W."/>
        </authorList>
    </citation>
    <scope>NUCLEOTIDE SEQUENCE [LARGE SCALE GENOMIC DNA]</scope>
</reference>
<dbReference type="InterPro" id="IPR005119">
    <property type="entry name" value="LysR_subst-bd"/>
</dbReference>
<keyword evidence="3" id="KW-0238">DNA-binding</keyword>
<evidence type="ECO:0000256" key="1">
    <source>
        <dbReference type="ARBA" id="ARBA00009437"/>
    </source>
</evidence>
<dbReference type="InterPro" id="IPR036390">
    <property type="entry name" value="WH_DNA-bd_sf"/>
</dbReference>
<comment type="caution">
    <text evidence="7">The sequence shown here is derived from an EMBL/GenBank/DDBJ whole genome shotgun (WGS) entry which is preliminary data.</text>
</comment>
<dbReference type="EMBL" id="JEMY01000006">
    <property type="protein sequence ID" value="EXI90497.1"/>
    <property type="molecule type" value="Genomic_DNA"/>
</dbReference>
<evidence type="ECO:0000313" key="8">
    <source>
        <dbReference type="Proteomes" id="UP000022141"/>
    </source>
</evidence>
<dbReference type="SUPFAM" id="SSF46785">
    <property type="entry name" value="Winged helix' DNA-binding domain"/>
    <property type="match status" value="1"/>
</dbReference>
<feature type="domain" description="HTH lysR-type" evidence="6">
    <location>
        <begin position="2"/>
        <end position="59"/>
    </location>
</feature>
<dbReference type="STRING" id="1454004.AW11_00852"/>
<gene>
    <name evidence="7" type="primary">nhaR_2</name>
    <name evidence="7" type="ORF">AW11_00852</name>
</gene>
<name>A0A011QMH4_ACCRE</name>
<evidence type="ECO:0000259" key="6">
    <source>
        <dbReference type="PROSITE" id="PS50931"/>
    </source>
</evidence>
<dbReference type="Gene3D" id="3.40.190.290">
    <property type="match status" value="1"/>
</dbReference>
<dbReference type="Pfam" id="PF00126">
    <property type="entry name" value="HTH_1"/>
    <property type="match status" value="1"/>
</dbReference>
<dbReference type="Pfam" id="PF03466">
    <property type="entry name" value="LysR_substrate"/>
    <property type="match status" value="1"/>
</dbReference>
<comment type="similarity">
    <text evidence="1">Belongs to the LysR transcriptional regulatory family.</text>
</comment>
<dbReference type="InterPro" id="IPR000847">
    <property type="entry name" value="LysR_HTH_N"/>
</dbReference>
<dbReference type="GO" id="GO:0003700">
    <property type="term" value="F:DNA-binding transcription factor activity"/>
    <property type="evidence" value="ECO:0007669"/>
    <property type="project" value="InterPro"/>
</dbReference>
<dbReference type="PANTHER" id="PTHR30293:SF2">
    <property type="entry name" value="TRANSCRIPTIONAL ACTIVATOR PROTEIN NHAR"/>
    <property type="match status" value="1"/>
</dbReference>
<evidence type="ECO:0000313" key="7">
    <source>
        <dbReference type="EMBL" id="EXI90497.1"/>
    </source>
</evidence>
<evidence type="ECO:0000256" key="5">
    <source>
        <dbReference type="ARBA" id="ARBA00023163"/>
    </source>
</evidence>
<dbReference type="CDD" id="cd08429">
    <property type="entry name" value="PBP2_NhaR"/>
    <property type="match status" value="1"/>
</dbReference>
<keyword evidence="5" id="KW-0804">Transcription</keyword>
<dbReference type="FunFam" id="1.10.10.10:FF:000001">
    <property type="entry name" value="LysR family transcriptional regulator"/>
    <property type="match status" value="1"/>
</dbReference>
<dbReference type="NCBIfam" id="NF008284">
    <property type="entry name" value="PRK11062.1"/>
    <property type="match status" value="1"/>
</dbReference>
<dbReference type="InterPro" id="IPR036388">
    <property type="entry name" value="WH-like_DNA-bd_sf"/>
</dbReference>
<sequence>MLNYRHLHYFWSVAKCGGITRASERLHLTPQTLSGQLGQFEQQLGRPLFRRVGRRMELTETGELALSYAEEMFQVGAELEEMLSRRPEQRRLPFRVGIADAVPKTIAHRLLSPALSLPEPVRLLCRADRLDRLLAELAIHRLDMVLADRPLPANMDVKGYSHPLGQCGVAFLAAPNLAAQLSGSFPAKLDGAPLLLPGEDSALRTPLLRWLERQKVRPRIVGEFDDSALMKAFGHSGRGIFPAPAARAREVERQYGTITLGQTDDVQERFFAISVERLLTHPAVVAVSEGARRGLLGDEANDGEAAPCSE</sequence>
<organism evidence="7 8">
    <name type="scientific">Accumulibacter regalis</name>
    <dbReference type="NCBI Taxonomy" id="522306"/>
    <lineage>
        <taxon>Bacteria</taxon>
        <taxon>Pseudomonadati</taxon>
        <taxon>Pseudomonadota</taxon>
        <taxon>Betaproteobacteria</taxon>
        <taxon>Candidatus Accumulibacter</taxon>
    </lineage>
</organism>
<accession>A0A011QMH4</accession>
<dbReference type="PROSITE" id="PS50931">
    <property type="entry name" value="HTH_LYSR"/>
    <property type="match status" value="1"/>
</dbReference>
<dbReference type="GO" id="GO:0003677">
    <property type="term" value="F:DNA binding"/>
    <property type="evidence" value="ECO:0007669"/>
    <property type="project" value="UniProtKB-KW"/>
</dbReference>
<dbReference type="GO" id="GO:2000142">
    <property type="term" value="P:regulation of DNA-templated transcription initiation"/>
    <property type="evidence" value="ECO:0007669"/>
    <property type="project" value="TreeGrafter"/>
</dbReference>